<feature type="transmembrane region" description="Helical" evidence="6">
    <location>
        <begin position="393"/>
        <end position="411"/>
    </location>
</feature>
<keyword evidence="4 6" id="KW-1133">Transmembrane helix</keyword>
<proteinExistence type="predicted"/>
<feature type="transmembrane region" description="Helical" evidence="6">
    <location>
        <begin position="44"/>
        <end position="64"/>
    </location>
</feature>
<dbReference type="CDD" id="cd13125">
    <property type="entry name" value="MATE_like_10"/>
    <property type="match status" value="1"/>
</dbReference>
<feature type="transmembrane region" description="Helical" evidence="6">
    <location>
        <begin position="12"/>
        <end position="32"/>
    </location>
</feature>
<organism evidence="7">
    <name type="scientific">Escherichia coli</name>
    <dbReference type="NCBI Taxonomy" id="562"/>
    <lineage>
        <taxon>Bacteria</taxon>
        <taxon>Pseudomonadati</taxon>
        <taxon>Pseudomonadota</taxon>
        <taxon>Gammaproteobacteria</taxon>
        <taxon>Enterobacterales</taxon>
        <taxon>Enterobacteriaceae</taxon>
        <taxon>Escherichia</taxon>
    </lineage>
</organism>
<evidence type="ECO:0000256" key="2">
    <source>
        <dbReference type="ARBA" id="ARBA00022475"/>
    </source>
</evidence>
<feature type="transmembrane region" description="Helical" evidence="6">
    <location>
        <begin position="291"/>
        <end position="315"/>
    </location>
</feature>
<name>A0A777Z854_ECOLX</name>
<evidence type="ECO:0000256" key="6">
    <source>
        <dbReference type="SAM" id="Phobius"/>
    </source>
</evidence>
<evidence type="ECO:0000256" key="1">
    <source>
        <dbReference type="ARBA" id="ARBA00004651"/>
    </source>
</evidence>
<feature type="transmembrane region" description="Helical" evidence="6">
    <location>
        <begin position="335"/>
        <end position="354"/>
    </location>
</feature>
<keyword evidence="3 6" id="KW-0812">Transmembrane</keyword>
<dbReference type="RefSeq" id="WP_021570387.1">
    <property type="nucleotide sequence ID" value="NZ_BGEL01000008.1"/>
</dbReference>
<dbReference type="PANTHER" id="PTHR30250">
    <property type="entry name" value="PST FAMILY PREDICTED COLANIC ACID TRANSPORTER"/>
    <property type="match status" value="1"/>
</dbReference>
<sequence>MSKLLKVTASAGVLTLAKMAMGFAISKIIAIYTGPSGMALLGQIQGAVTVFTGIANAPVSNGIVRYTSEQSKNGIHACSRWWRASLIWVVTIYIILLPVSVSFSHYLADYFFGNKNYAWIIYLIIALLPITALGTLFLSIINGLQNFRRFVLINFVSVLMSGIVMTVLIIFYNIQGAIVAASIQAALIGLIILVINLNQQWMHFRNFVGKFDYSAICDIGKYVVMAMASSLIMPAALLLVRNVLVQTSGWQGAGLWQAVWKISEVYLSIITIALTTYYLPRLSQLNTIDSIMDEILASVKVVMPVITVIALLVYFSRDVLISILFTDEFRSARELFAIQLCGDIIKILAWLYAFPMLSRCAVKWYLLTEMFFGIVFILLSYILIPLFQLHGANYAYLLSYILYGVVIITNVRRFLK</sequence>
<accession>A0A777Z854</accession>
<protein>
    <submittedName>
        <fullName evidence="7">O-antigen flippase</fullName>
    </submittedName>
</protein>
<dbReference type="InterPro" id="IPR044550">
    <property type="entry name" value="WzxE"/>
</dbReference>
<dbReference type="AlphaFoldDB" id="A0A777Z854"/>
<dbReference type="InterPro" id="IPR050833">
    <property type="entry name" value="Poly_Biosynth_Transport"/>
</dbReference>
<dbReference type="GO" id="GO:0009246">
    <property type="term" value="P:enterobacterial common antigen biosynthetic process"/>
    <property type="evidence" value="ECO:0007669"/>
    <property type="project" value="InterPro"/>
</dbReference>
<evidence type="ECO:0000256" key="3">
    <source>
        <dbReference type="ARBA" id="ARBA00022692"/>
    </source>
</evidence>
<dbReference type="PANTHER" id="PTHR30250:SF30">
    <property type="entry name" value="LIPID III FLIPPASE"/>
    <property type="match status" value="1"/>
</dbReference>
<dbReference type="EMBL" id="LC550088">
    <property type="protein sequence ID" value="BCG06423.1"/>
    <property type="molecule type" value="Genomic_DNA"/>
</dbReference>
<comment type="subcellular location">
    <subcellularLocation>
        <location evidence="1">Cell membrane</location>
        <topology evidence="1">Multi-pass membrane protein</topology>
    </subcellularLocation>
</comment>
<reference evidence="7" key="1">
    <citation type="submission" date="2020-05" db="EMBL/GenBank/DDBJ databases">
        <title>Additional O-genotyping PCR primers targeting novel E. coli and Shigella-unique O-genotypes.</title>
        <authorList>
            <person name="Iguchi A."/>
            <person name="Iyoda S."/>
            <person name="Lee K."/>
        </authorList>
    </citation>
    <scope>NUCLEOTIDE SEQUENCE</scope>
    <source>
        <strain evidence="7">OT-592</strain>
    </source>
</reference>
<evidence type="ECO:0000256" key="4">
    <source>
        <dbReference type="ARBA" id="ARBA00022989"/>
    </source>
</evidence>
<gene>
    <name evidence="7" type="primary">wzx</name>
</gene>
<feature type="transmembrane region" description="Helical" evidence="6">
    <location>
        <begin position="150"/>
        <end position="172"/>
    </location>
</feature>
<feature type="transmembrane region" description="Helical" evidence="6">
    <location>
        <begin position="178"/>
        <end position="198"/>
    </location>
</feature>
<evidence type="ECO:0000256" key="5">
    <source>
        <dbReference type="ARBA" id="ARBA00023136"/>
    </source>
</evidence>
<dbReference type="Pfam" id="PF01943">
    <property type="entry name" value="Polysacc_synt"/>
    <property type="match status" value="1"/>
</dbReference>
<feature type="transmembrane region" description="Helical" evidence="6">
    <location>
        <begin position="85"/>
        <end position="107"/>
    </location>
</feature>
<feature type="transmembrane region" description="Helical" evidence="6">
    <location>
        <begin position="260"/>
        <end position="279"/>
    </location>
</feature>
<dbReference type="InterPro" id="IPR002797">
    <property type="entry name" value="Polysacc_synth"/>
</dbReference>
<keyword evidence="2" id="KW-1003">Cell membrane</keyword>
<keyword evidence="5 6" id="KW-0472">Membrane</keyword>
<dbReference type="GO" id="GO:0005886">
    <property type="term" value="C:plasma membrane"/>
    <property type="evidence" value="ECO:0007669"/>
    <property type="project" value="UniProtKB-SubCell"/>
</dbReference>
<feature type="transmembrane region" description="Helical" evidence="6">
    <location>
        <begin position="119"/>
        <end position="138"/>
    </location>
</feature>
<feature type="transmembrane region" description="Helical" evidence="6">
    <location>
        <begin position="366"/>
        <end position="387"/>
    </location>
</feature>
<evidence type="ECO:0000313" key="7">
    <source>
        <dbReference type="EMBL" id="BCG06423.1"/>
    </source>
</evidence>
<feature type="transmembrane region" description="Helical" evidence="6">
    <location>
        <begin position="219"/>
        <end position="240"/>
    </location>
</feature>